<dbReference type="RefSeq" id="XP_068351601.1">
    <property type="nucleotide sequence ID" value="XM_068510082.1"/>
</dbReference>
<gene>
    <name evidence="8" type="ORF">TRFO_35138</name>
</gene>
<keyword evidence="8" id="KW-0255">Endonuclease</keyword>
<protein>
    <recommendedName>
        <fullName evidence="5">Carbon catabolite repressor protein 4</fullName>
    </recommendedName>
    <alternativeName>
        <fullName evidence="6">Cytoplasmic deadenylase</fullName>
    </alternativeName>
    <alternativeName>
        <fullName evidence="7">Glucose-repressible alcohol dehydrogenase transcriptional effector</fullName>
    </alternativeName>
</protein>
<evidence type="ECO:0000256" key="2">
    <source>
        <dbReference type="ARBA" id="ARBA00022614"/>
    </source>
</evidence>
<dbReference type="Gene3D" id="3.60.10.10">
    <property type="entry name" value="Endonuclease/exonuclease/phosphatase"/>
    <property type="match status" value="1"/>
</dbReference>
<evidence type="ECO:0000256" key="4">
    <source>
        <dbReference type="ARBA" id="ARBA00022884"/>
    </source>
</evidence>
<organism evidence="8 9">
    <name type="scientific">Tritrichomonas foetus</name>
    <dbReference type="NCBI Taxonomy" id="1144522"/>
    <lineage>
        <taxon>Eukaryota</taxon>
        <taxon>Metamonada</taxon>
        <taxon>Parabasalia</taxon>
        <taxon>Tritrichomonadida</taxon>
        <taxon>Tritrichomonadidae</taxon>
        <taxon>Tritrichomonas</taxon>
    </lineage>
</organism>
<dbReference type="Proteomes" id="UP000179807">
    <property type="component" value="Unassembled WGS sequence"/>
</dbReference>
<accession>A0A1J4JH29</accession>
<name>A0A1J4JH29_9EUKA</name>
<dbReference type="InterPro" id="IPR001611">
    <property type="entry name" value="Leu-rich_rpt"/>
</dbReference>
<evidence type="ECO:0000313" key="9">
    <source>
        <dbReference type="Proteomes" id="UP000179807"/>
    </source>
</evidence>
<dbReference type="SMART" id="SM00369">
    <property type="entry name" value="LRR_TYP"/>
    <property type="match status" value="1"/>
</dbReference>
<evidence type="ECO:0000256" key="5">
    <source>
        <dbReference type="ARBA" id="ARBA00030493"/>
    </source>
</evidence>
<keyword evidence="8" id="KW-0540">Nuclease</keyword>
<dbReference type="PROSITE" id="PS51450">
    <property type="entry name" value="LRR"/>
    <property type="match status" value="1"/>
</dbReference>
<evidence type="ECO:0000313" key="8">
    <source>
        <dbReference type="EMBL" id="OHS98464.1"/>
    </source>
</evidence>
<dbReference type="InterPro" id="IPR050410">
    <property type="entry name" value="CCR4/nocturin_mRNA_transcr"/>
</dbReference>
<sequence length="454" mass="51719">MFQIFYILKIHFTSISEMMISASNANKQIMVVIPISSKFEVNLFQEKVKDATKLRFISWPNSSNGKMTFKCIQHITYLDMHGLKLVKIPPEIGLLTNLEYLDVSDNCLEYLPPELAQCSKLQTLKFSGNALQYKNQMQALIDLRQHNQIETGTIQFKWTHPNASFTIITWNILNNTDAVQENFHKTPNRYLKWEYRSDMFIHTILNLKPHIVCIQDVEEKQLSLLSERMETVGYGCSASFAKKPRRPDIPVLGVATFFFKARLTVEKTVSVSFSDLQPNENISKLQLVANDSAFQVSVVRMQAQSFFLINAGLKSCKFEPEVLLAQISLIADKVEGLSSQAIICGSLGFKPNSAPYKLLSTGEEPSGKFHLKKTFKHAYNDPYIPIEFTQWDENGFSITDYIWISQLMQSTGYIIVPTKSETEKNYHSAPNSQWPSHHIPIGAAIDIRSSIHDM</sequence>
<evidence type="ECO:0000256" key="6">
    <source>
        <dbReference type="ARBA" id="ARBA00031469"/>
    </source>
</evidence>
<proteinExistence type="predicted"/>
<dbReference type="GO" id="GO:0004519">
    <property type="term" value="F:endonuclease activity"/>
    <property type="evidence" value="ECO:0007669"/>
    <property type="project" value="UniProtKB-KW"/>
</dbReference>
<dbReference type="EMBL" id="MLAK01001054">
    <property type="protein sequence ID" value="OHS98464.1"/>
    <property type="molecule type" value="Genomic_DNA"/>
</dbReference>
<dbReference type="InterPro" id="IPR032675">
    <property type="entry name" value="LRR_dom_sf"/>
</dbReference>
<dbReference type="SUPFAM" id="SSF56219">
    <property type="entry name" value="DNase I-like"/>
    <property type="match status" value="1"/>
</dbReference>
<dbReference type="SUPFAM" id="SSF52058">
    <property type="entry name" value="L domain-like"/>
    <property type="match status" value="1"/>
</dbReference>
<evidence type="ECO:0000256" key="7">
    <source>
        <dbReference type="ARBA" id="ARBA00033317"/>
    </source>
</evidence>
<dbReference type="PANTHER" id="PTHR12121">
    <property type="entry name" value="CARBON CATABOLITE REPRESSOR PROTEIN 4"/>
    <property type="match status" value="1"/>
</dbReference>
<keyword evidence="2" id="KW-0433">Leucine-rich repeat</keyword>
<dbReference type="AlphaFoldDB" id="A0A1J4JH29"/>
<comment type="caution">
    <text evidence="8">The sequence shown here is derived from an EMBL/GenBank/DDBJ whole genome shotgun (WGS) entry which is preliminary data.</text>
</comment>
<dbReference type="OrthoDB" id="428734at2759"/>
<keyword evidence="8" id="KW-0378">Hydrolase</keyword>
<dbReference type="InterPro" id="IPR036691">
    <property type="entry name" value="Endo/exonu/phosph_ase_sf"/>
</dbReference>
<dbReference type="GO" id="GO:0000175">
    <property type="term" value="F:3'-5'-RNA exonuclease activity"/>
    <property type="evidence" value="ECO:0007669"/>
    <property type="project" value="TreeGrafter"/>
</dbReference>
<reference evidence="8" key="1">
    <citation type="submission" date="2016-10" db="EMBL/GenBank/DDBJ databases">
        <authorList>
            <person name="Benchimol M."/>
            <person name="Almeida L.G."/>
            <person name="Vasconcelos A.T."/>
            <person name="Perreira-Neves A."/>
            <person name="Rosa I.A."/>
            <person name="Tasca T."/>
            <person name="Bogo M.R."/>
            <person name="de Souza W."/>
        </authorList>
    </citation>
    <scope>NUCLEOTIDE SEQUENCE [LARGE SCALE GENOMIC DNA]</scope>
    <source>
        <strain evidence="8">K</strain>
    </source>
</reference>
<dbReference type="Gene3D" id="3.80.10.10">
    <property type="entry name" value="Ribonuclease Inhibitor"/>
    <property type="match status" value="1"/>
</dbReference>
<evidence type="ECO:0000256" key="1">
    <source>
        <dbReference type="ARBA" id="ARBA00022490"/>
    </source>
</evidence>
<dbReference type="GeneID" id="94844786"/>
<keyword evidence="9" id="KW-1185">Reference proteome</keyword>
<evidence type="ECO:0000256" key="3">
    <source>
        <dbReference type="ARBA" id="ARBA00022737"/>
    </source>
</evidence>
<dbReference type="PANTHER" id="PTHR12121:SF100">
    <property type="entry name" value="POLY(A)-SPECIFIC RIBONUCLEASE"/>
    <property type="match status" value="1"/>
</dbReference>
<dbReference type="InterPro" id="IPR003591">
    <property type="entry name" value="Leu-rich_rpt_typical-subtyp"/>
</dbReference>
<dbReference type="GO" id="GO:0003723">
    <property type="term" value="F:RNA binding"/>
    <property type="evidence" value="ECO:0007669"/>
    <property type="project" value="UniProtKB-KW"/>
</dbReference>
<dbReference type="Pfam" id="PF00560">
    <property type="entry name" value="LRR_1"/>
    <property type="match status" value="1"/>
</dbReference>
<keyword evidence="4" id="KW-0694">RNA-binding</keyword>
<keyword evidence="1" id="KW-0963">Cytoplasm</keyword>
<dbReference type="VEuPathDB" id="TrichDB:TRFO_35138"/>
<keyword evidence="3" id="KW-0677">Repeat</keyword>